<dbReference type="InterPro" id="IPR009056">
    <property type="entry name" value="Cyt_c-like_dom"/>
</dbReference>
<dbReference type="InterPro" id="IPR036909">
    <property type="entry name" value="Cyt_c-like_dom_sf"/>
</dbReference>
<keyword evidence="3 7" id="KW-0479">Metal-binding</keyword>
<evidence type="ECO:0000256" key="5">
    <source>
        <dbReference type="ARBA" id="ARBA00023002"/>
    </source>
</evidence>
<evidence type="ECO:0000256" key="9">
    <source>
        <dbReference type="SAM" id="SignalP"/>
    </source>
</evidence>
<dbReference type="InterPro" id="IPR004852">
    <property type="entry name" value="Di-haem_cyt_c_peroxidsae"/>
</dbReference>
<organism evidence="11 12">
    <name type="scientific">Janthinobacterium lividum</name>
    <dbReference type="NCBI Taxonomy" id="29581"/>
    <lineage>
        <taxon>Bacteria</taxon>
        <taxon>Pseudomonadati</taxon>
        <taxon>Pseudomonadota</taxon>
        <taxon>Betaproteobacteria</taxon>
        <taxon>Burkholderiales</taxon>
        <taxon>Oxalobacteraceae</taxon>
        <taxon>Janthinobacterium</taxon>
    </lineage>
</organism>
<dbReference type="EMBL" id="CP071520">
    <property type="protein sequence ID" value="QSX99379.1"/>
    <property type="molecule type" value="Genomic_DNA"/>
</dbReference>
<evidence type="ECO:0000256" key="8">
    <source>
        <dbReference type="SAM" id="MobiDB-lite"/>
    </source>
</evidence>
<protein>
    <submittedName>
        <fullName evidence="11">C-type cytochrome</fullName>
    </submittedName>
</protein>
<dbReference type="Gene3D" id="1.10.760.10">
    <property type="entry name" value="Cytochrome c-like domain"/>
    <property type="match status" value="2"/>
</dbReference>
<comment type="subcellular location">
    <subcellularLocation>
        <location evidence="1">Cell envelope</location>
    </subcellularLocation>
</comment>
<dbReference type="GO" id="GO:0009055">
    <property type="term" value="F:electron transfer activity"/>
    <property type="evidence" value="ECO:0007669"/>
    <property type="project" value="InterPro"/>
</dbReference>
<feature type="domain" description="Cytochrome c" evidence="10">
    <location>
        <begin position="52"/>
        <end position="179"/>
    </location>
</feature>
<evidence type="ECO:0000256" key="4">
    <source>
        <dbReference type="ARBA" id="ARBA00022729"/>
    </source>
</evidence>
<evidence type="ECO:0000313" key="12">
    <source>
        <dbReference type="Proteomes" id="UP000662821"/>
    </source>
</evidence>
<evidence type="ECO:0000256" key="2">
    <source>
        <dbReference type="ARBA" id="ARBA00022617"/>
    </source>
</evidence>
<name>A0AAJ4T855_9BURK</name>
<dbReference type="GO" id="GO:0020037">
    <property type="term" value="F:heme binding"/>
    <property type="evidence" value="ECO:0007669"/>
    <property type="project" value="InterPro"/>
</dbReference>
<dbReference type="PROSITE" id="PS51007">
    <property type="entry name" value="CYTC"/>
    <property type="match status" value="2"/>
</dbReference>
<evidence type="ECO:0000259" key="10">
    <source>
        <dbReference type="PROSITE" id="PS51007"/>
    </source>
</evidence>
<evidence type="ECO:0000256" key="7">
    <source>
        <dbReference type="PROSITE-ProRule" id="PRU00433"/>
    </source>
</evidence>
<keyword evidence="4 9" id="KW-0732">Signal</keyword>
<evidence type="ECO:0000256" key="3">
    <source>
        <dbReference type="ARBA" id="ARBA00022723"/>
    </source>
</evidence>
<keyword evidence="6 7" id="KW-0408">Iron</keyword>
<dbReference type="SUPFAM" id="SSF46626">
    <property type="entry name" value="Cytochrome c"/>
    <property type="match status" value="2"/>
</dbReference>
<evidence type="ECO:0000313" key="11">
    <source>
        <dbReference type="EMBL" id="QSX99379.1"/>
    </source>
</evidence>
<feature type="chain" id="PRO_5042613969" evidence="9">
    <location>
        <begin position="20"/>
        <end position="426"/>
    </location>
</feature>
<gene>
    <name evidence="11" type="ORF">J3P46_24395</name>
</gene>
<dbReference type="GO" id="GO:0030313">
    <property type="term" value="C:cell envelope"/>
    <property type="evidence" value="ECO:0007669"/>
    <property type="project" value="UniProtKB-SubCell"/>
</dbReference>
<dbReference type="GO" id="GO:0046872">
    <property type="term" value="F:metal ion binding"/>
    <property type="evidence" value="ECO:0007669"/>
    <property type="project" value="UniProtKB-KW"/>
</dbReference>
<evidence type="ECO:0000256" key="1">
    <source>
        <dbReference type="ARBA" id="ARBA00004196"/>
    </source>
</evidence>
<proteinExistence type="predicted"/>
<sequence length="426" mass="46041">MMNTNPTLLLAAVATCLLAACHPAAQKEAAAKPAYLSGAYAPTLQRQPSVAQMTAMGRTMFFEPSLSVSGKMSCASCHSPDHAYGPPNALAVQLGGPELKDAGTRAAPSLRYLQTAPAFTEHFHDDDGDDSVDAGPTGGRNWDGRAQSGHEQALAPLLSPREMGNRDAAAVVAKLQAGPLAAQFRQTYGADIFEQPGQALRWALMSLEVFQESPLDFYPYTSKYDAVLRKQAVLSPQEARGLALFNDERKGNCASCHISQVSAGGAFPHFTDYGLINIGVPRNGKLPVNADPAFFDMGLCGPDRTDLMEHKEYCGSFKTPSLRNVALRKVFFHNGSFDSLEQVLRFYVQRDTAPQKWYPADKNGKVRKYDDLPPGLVANVNVEAPFDRQPGQAPALNETEIADVIAFLHTLTDGYQAPRPAQGKNG</sequence>
<reference evidence="11 12" key="1">
    <citation type="submission" date="2021-03" db="EMBL/GenBank/DDBJ databases">
        <title>Draft genome sequence of Janthinobacterium sp. strain PLB02 isolated from infected primmorphs (Lubomirskia baicalensis).</title>
        <authorList>
            <person name="Chernogor L.I."/>
            <person name="Belikov S.I."/>
            <person name="Petrushin I.S."/>
        </authorList>
    </citation>
    <scope>NUCLEOTIDE SEQUENCE [LARGE SCALE GENOMIC DNA]</scope>
    <source>
        <strain evidence="11 12">PLB02</strain>
    </source>
</reference>
<feature type="region of interest" description="Disordered" evidence="8">
    <location>
        <begin position="121"/>
        <end position="149"/>
    </location>
</feature>
<keyword evidence="5" id="KW-0560">Oxidoreductase</keyword>
<dbReference type="Pfam" id="PF03150">
    <property type="entry name" value="CCP_MauG"/>
    <property type="match status" value="1"/>
</dbReference>
<feature type="domain" description="Cytochrome c" evidence="10">
    <location>
        <begin position="236"/>
        <end position="412"/>
    </location>
</feature>
<keyword evidence="2 7" id="KW-0349">Heme</keyword>
<feature type="signal peptide" evidence="9">
    <location>
        <begin position="1"/>
        <end position="19"/>
    </location>
</feature>
<evidence type="ECO:0000256" key="6">
    <source>
        <dbReference type="ARBA" id="ARBA00023004"/>
    </source>
</evidence>
<dbReference type="PANTHER" id="PTHR30600:SF10">
    <property type="entry name" value="BLL6722 PROTEIN"/>
    <property type="match status" value="1"/>
</dbReference>
<dbReference type="Proteomes" id="UP000662821">
    <property type="component" value="Chromosome"/>
</dbReference>
<dbReference type="GO" id="GO:0004130">
    <property type="term" value="F:cytochrome-c peroxidase activity"/>
    <property type="evidence" value="ECO:0007669"/>
    <property type="project" value="TreeGrafter"/>
</dbReference>
<accession>A0AAJ4T855</accession>
<dbReference type="InterPro" id="IPR051395">
    <property type="entry name" value="Cytochrome_c_Peroxidase/MauG"/>
</dbReference>
<dbReference type="AlphaFoldDB" id="A0AAJ4T855"/>
<dbReference type="PANTHER" id="PTHR30600">
    <property type="entry name" value="CYTOCHROME C PEROXIDASE-RELATED"/>
    <property type="match status" value="1"/>
</dbReference>